<evidence type="ECO:0000313" key="4">
    <source>
        <dbReference type="Proteomes" id="UP001237642"/>
    </source>
</evidence>
<dbReference type="InterPro" id="IPR036226">
    <property type="entry name" value="LipOase_C_sf"/>
</dbReference>
<evidence type="ECO:0000256" key="1">
    <source>
        <dbReference type="SAM" id="MobiDB-lite"/>
    </source>
</evidence>
<dbReference type="GO" id="GO:0046872">
    <property type="term" value="F:metal ion binding"/>
    <property type="evidence" value="ECO:0007669"/>
    <property type="project" value="InterPro"/>
</dbReference>
<keyword evidence="4" id="KW-1185">Reference proteome</keyword>
<dbReference type="SUPFAM" id="SSF48484">
    <property type="entry name" value="Lipoxigenase"/>
    <property type="match status" value="1"/>
</dbReference>
<dbReference type="InterPro" id="IPR013819">
    <property type="entry name" value="LipOase_C"/>
</dbReference>
<sequence length="139" mass="15690">MSNVDSFADKFGRNVVLQLVSTQVDLRTGTRKKIKETVLRDCSWVQSNADLPGKRIFFSNQPYLPNETPAGLRALRQKELRDLRGDVKGVRKLSDRIYDCLAWRLKRKRRLRAAAVEASGKEKESGKSSFSLAGCETMG</sequence>
<name>A0AAD8H8D6_9APIA</name>
<dbReference type="PROSITE" id="PS51393">
    <property type="entry name" value="LIPOXYGENASE_3"/>
    <property type="match status" value="1"/>
</dbReference>
<dbReference type="Gene3D" id="2.60.60.20">
    <property type="entry name" value="PLAT/LH2 domain"/>
    <property type="match status" value="1"/>
</dbReference>
<dbReference type="SUPFAM" id="SSF49723">
    <property type="entry name" value="Lipase/lipooxygenase domain (PLAT/LH2 domain)"/>
    <property type="match status" value="1"/>
</dbReference>
<feature type="region of interest" description="Disordered" evidence="1">
    <location>
        <begin position="117"/>
        <end position="139"/>
    </location>
</feature>
<dbReference type="Proteomes" id="UP001237642">
    <property type="component" value="Unassembled WGS sequence"/>
</dbReference>
<reference evidence="3" key="2">
    <citation type="submission" date="2023-05" db="EMBL/GenBank/DDBJ databases">
        <authorList>
            <person name="Schelkunov M.I."/>
        </authorList>
    </citation>
    <scope>NUCLEOTIDE SEQUENCE</scope>
    <source>
        <strain evidence="3">Hsosn_3</strain>
        <tissue evidence="3">Leaf</tissue>
    </source>
</reference>
<evidence type="ECO:0000259" key="2">
    <source>
        <dbReference type="PROSITE" id="PS51393"/>
    </source>
</evidence>
<organism evidence="3 4">
    <name type="scientific">Heracleum sosnowskyi</name>
    <dbReference type="NCBI Taxonomy" id="360622"/>
    <lineage>
        <taxon>Eukaryota</taxon>
        <taxon>Viridiplantae</taxon>
        <taxon>Streptophyta</taxon>
        <taxon>Embryophyta</taxon>
        <taxon>Tracheophyta</taxon>
        <taxon>Spermatophyta</taxon>
        <taxon>Magnoliopsida</taxon>
        <taxon>eudicotyledons</taxon>
        <taxon>Gunneridae</taxon>
        <taxon>Pentapetalae</taxon>
        <taxon>asterids</taxon>
        <taxon>campanulids</taxon>
        <taxon>Apiales</taxon>
        <taxon>Apiaceae</taxon>
        <taxon>Apioideae</taxon>
        <taxon>apioid superclade</taxon>
        <taxon>Tordylieae</taxon>
        <taxon>Tordyliinae</taxon>
        <taxon>Heracleum</taxon>
    </lineage>
</organism>
<evidence type="ECO:0000313" key="3">
    <source>
        <dbReference type="EMBL" id="KAK1362795.1"/>
    </source>
</evidence>
<dbReference type="EMBL" id="JAUIZM010000009">
    <property type="protein sequence ID" value="KAK1362795.1"/>
    <property type="molecule type" value="Genomic_DNA"/>
</dbReference>
<gene>
    <name evidence="3" type="ORF">POM88_038356</name>
</gene>
<accession>A0AAD8H8D6</accession>
<proteinExistence type="predicted"/>
<comment type="caution">
    <text evidence="3">The sequence shown here is derived from an EMBL/GenBank/DDBJ whole genome shotgun (WGS) entry which is preliminary data.</text>
</comment>
<feature type="domain" description="Lipoxygenase" evidence="2">
    <location>
        <begin position="62"/>
        <end position="139"/>
    </location>
</feature>
<dbReference type="AlphaFoldDB" id="A0AAD8H8D6"/>
<reference evidence="3" key="1">
    <citation type="submission" date="2023-02" db="EMBL/GenBank/DDBJ databases">
        <title>Genome of toxic invasive species Heracleum sosnowskyi carries increased number of genes despite the absence of recent whole-genome duplications.</title>
        <authorList>
            <person name="Schelkunov M."/>
            <person name="Shtratnikova V."/>
            <person name="Makarenko M."/>
            <person name="Klepikova A."/>
            <person name="Omelchenko D."/>
            <person name="Novikova G."/>
            <person name="Obukhova E."/>
            <person name="Bogdanov V."/>
            <person name="Penin A."/>
            <person name="Logacheva M."/>
        </authorList>
    </citation>
    <scope>NUCLEOTIDE SEQUENCE</scope>
    <source>
        <strain evidence="3">Hsosn_3</strain>
        <tissue evidence="3">Leaf</tissue>
    </source>
</reference>
<protein>
    <recommendedName>
        <fullName evidence="2">Lipoxygenase domain-containing protein</fullName>
    </recommendedName>
</protein>
<dbReference type="GO" id="GO:0016702">
    <property type="term" value="F:oxidoreductase activity, acting on single donors with incorporation of molecular oxygen, incorporation of two atoms of oxygen"/>
    <property type="evidence" value="ECO:0007669"/>
    <property type="project" value="InterPro"/>
</dbReference>
<dbReference type="InterPro" id="IPR036392">
    <property type="entry name" value="PLAT/LH2_dom_sf"/>
</dbReference>